<gene>
    <name evidence="1" type="ORF">IWX90DRAFT_423300</name>
</gene>
<evidence type="ECO:0000313" key="1">
    <source>
        <dbReference type="EMBL" id="KAK8175116.1"/>
    </source>
</evidence>
<organism evidence="1 2">
    <name type="scientific">Phyllosticta citrichinensis</name>
    <dbReference type="NCBI Taxonomy" id="1130410"/>
    <lineage>
        <taxon>Eukaryota</taxon>
        <taxon>Fungi</taxon>
        <taxon>Dikarya</taxon>
        <taxon>Ascomycota</taxon>
        <taxon>Pezizomycotina</taxon>
        <taxon>Dothideomycetes</taxon>
        <taxon>Dothideomycetes incertae sedis</taxon>
        <taxon>Botryosphaeriales</taxon>
        <taxon>Phyllostictaceae</taxon>
        <taxon>Phyllosticta</taxon>
    </lineage>
</organism>
<accession>A0ABR1Y1S4</accession>
<evidence type="ECO:0000313" key="2">
    <source>
        <dbReference type="Proteomes" id="UP001456524"/>
    </source>
</evidence>
<sequence>MNEWMPHRRCPLFVVSFPTSNSYLLSVCRSVCRSVCLSLCLSVLLARDELSELSPLFQTLPTHPCPPHPVPLASPDTHPSRSPFRVGCWSLSTRPHHTGTNRTTPSRPSHARFLNEHLVISPPIFSPPHTLTSLPIFRSNRRRWNCDAPLQPLLRSPHELPDFLTRN</sequence>
<keyword evidence="2" id="KW-1185">Reference proteome</keyword>
<protein>
    <submittedName>
        <fullName evidence="1">Uncharacterized protein</fullName>
    </submittedName>
</protein>
<proteinExistence type="predicted"/>
<comment type="caution">
    <text evidence="1">The sequence shown here is derived from an EMBL/GenBank/DDBJ whole genome shotgun (WGS) entry which is preliminary data.</text>
</comment>
<dbReference type="Proteomes" id="UP001456524">
    <property type="component" value="Unassembled WGS sequence"/>
</dbReference>
<reference evidence="1 2" key="1">
    <citation type="journal article" date="2022" name="G3 (Bethesda)">
        <title>Enemy or ally: a genomic approach to elucidate the lifestyle of Phyllosticta citrichinaensis.</title>
        <authorList>
            <person name="Buijs V.A."/>
            <person name="Groenewald J.Z."/>
            <person name="Haridas S."/>
            <person name="LaButti K.M."/>
            <person name="Lipzen A."/>
            <person name="Martin F.M."/>
            <person name="Barry K."/>
            <person name="Grigoriev I.V."/>
            <person name="Crous P.W."/>
            <person name="Seidl M.F."/>
        </authorList>
    </citation>
    <scope>NUCLEOTIDE SEQUENCE [LARGE SCALE GENOMIC DNA]</scope>
    <source>
        <strain evidence="1 2">CBS 129764</strain>
    </source>
</reference>
<dbReference type="EMBL" id="JBBWUH010000002">
    <property type="protein sequence ID" value="KAK8175116.1"/>
    <property type="molecule type" value="Genomic_DNA"/>
</dbReference>
<name>A0ABR1Y1S4_9PEZI</name>